<name>A0A6J7ZYE4_MYTCO</name>
<keyword evidence="1" id="KW-0812">Transmembrane</keyword>
<reference evidence="2 3" key="1">
    <citation type="submission" date="2020-06" db="EMBL/GenBank/DDBJ databases">
        <authorList>
            <person name="Li R."/>
            <person name="Bekaert M."/>
        </authorList>
    </citation>
    <scope>NUCLEOTIDE SEQUENCE [LARGE SCALE GENOMIC DNA]</scope>
    <source>
        <strain evidence="3">wild</strain>
    </source>
</reference>
<evidence type="ECO:0000313" key="2">
    <source>
        <dbReference type="EMBL" id="CAC5357890.1"/>
    </source>
</evidence>
<gene>
    <name evidence="2" type="ORF">MCOR_1360</name>
</gene>
<accession>A0A6J7ZYE4</accession>
<proteinExistence type="predicted"/>
<organism evidence="2 3">
    <name type="scientific">Mytilus coruscus</name>
    <name type="common">Sea mussel</name>
    <dbReference type="NCBI Taxonomy" id="42192"/>
    <lineage>
        <taxon>Eukaryota</taxon>
        <taxon>Metazoa</taxon>
        <taxon>Spiralia</taxon>
        <taxon>Lophotrochozoa</taxon>
        <taxon>Mollusca</taxon>
        <taxon>Bivalvia</taxon>
        <taxon>Autobranchia</taxon>
        <taxon>Pteriomorphia</taxon>
        <taxon>Mytilida</taxon>
        <taxon>Mytiloidea</taxon>
        <taxon>Mytilidae</taxon>
        <taxon>Mytilinae</taxon>
        <taxon>Mytilus</taxon>
    </lineage>
</organism>
<evidence type="ECO:0000256" key="1">
    <source>
        <dbReference type="SAM" id="Phobius"/>
    </source>
</evidence>
<keyword evidence="3" id="KW-1185">Reference proteome</keyword>
<sequence>MKDRLSSPLKGSDIDESKCVVDSNFTSLSLICIPCLNHSVIQLARSKCKVPFSQIAPNYIGKERRILSCRKEGCDSTTTRRWDGGPNNTILLLNGHSSNATKYYEITDDPCDNFSLVIMNFNMNDVNREYWCSFGFETSRQNLPLDERNFIGMPTKNNIHVSLQQRALELDLSIEFYKVFPKPKCKIKIGDEHLLNDNIMSNVSGLFINAYLHKTITIPKDRCHGNFSISCTLLTTAILEINKRLNCSFPLIEDFDMVIPIIIISTVLLLVCIMCISITIGCVYQMKRIKRNQRHHAISEKTMRNQTFDLVNQSLL</sequence>
<keyword evidence="1" id="KW-0472">Membrane</keyword>
<dbReference type="AlphaFoldDB" id="A0A6J7ZYE4"/>
<dbReference type="Proteomes" id="UP000507470">
    <property type="component" value="Unassembled WGS sequence"/>
</dbReference>
<dbReference type="OrthoDB" id="6124092at2759"/>
<keyword evidence="1" id="KW-1133">Transmembrane helix</keyword>
<feature type="transmembrane region" description="Helical" evidence="1">
    <location>
        <begin position="257"/>
        <end position="284"/>
    </location>
</feature>
<dbReference type="EMBL" id="CACVKT020000270">
    <property type="protein sequence ID" value="CAC5357890.1"/>
    <property type="molecule type" value="Genomic_DNA"/>
</dbReference>
<evidence type="ECO:0000313" key="3">
    <source>
        <dbReference type="Proteomes" id="UP000507470"/>
    </source>
</evidence>
<protein>
    <submittedName>
        <fullName evidence="2">Uncharacterized protein</fullName>
    </submittedName>
</protein>